<protein>
    <submittedName>
        <fullName evidence="1">Uncharacterized protein</fullName>
    </submittedName>
</protein>
<comment type="caution">
    <text evidence="1">The sequence shown here is derived from an EMBL/GenBank/DDBJ whole genome shotgun (WGS) entry which is preliminary data.</text>
</comment>
<accession>A0A4Y2LFJ5</accession>
<keyword evidence="2" id="KW-1185">Reference proteome</keyword>
<proteinExistence type="predicted"/>
<name>A0A4Y2LFJ5_ARAVE</name>
<sequence length="63" mass="7187">AERVDRAALRIYKAFQVDAGKSRKTGTGQLIHWRECATSVIRRLENHEVEDCLSSMPVSVSWK</sequence>
<gene>
    <name evidence="1" type="ORF">AVEN_127459_1</name>
</gene>
<dbReference type="Proteomes" id="UP000499080">
    <property type="component" value="Unassembled WGS sequence"/>
</dbReference>
<evidence type="ECO:0000313" key="2">
    <source>
        <dbReference type="Proteomes" id="UP000499080"/>
    </source>
</evidence>
<organism evidence="1 2">
    <name type="scientific">Araneus ventricosus</name>
    <name type="common">Orbweaver spider</name>
    <name type="synonym">Epeira ventricosa</name>
    <dbReference type="NCBI Taxonomy" id="182803"/>
    <lineage>
        <taxon>Eukaryota</taxon>
        <taxon>Metazoa</taxon>
        <taxon>Ecdysozoa</taxon>
        <taxon>Arthropoda</taxon>
        <taxon>Chelicerata</taxon>
        <taxon>Arachnida</taxon>
        <taxon>Araneae</taxon>
        <taxon>Araneomorphae</taxon>
        <taxon>Entelegynae</taxon>
        <taxon>Araneoidea</taxon>
        <taxon>Araneidae</taxon>
        <taxon>Araneus</taxon>
    </lineage>
</organism>
<evidence type="ECO:0000313" key="1">
    <source>
        <dbReference type="EMBL" id="GBN13372.1"/>
    </source>
</evidence>
<reference evidence="1 2" key="1">
    <citation type="journal article" date="2019" name="Sci. Rep.">
        <title>Orb-weaving spider Araneus ventricosus genome elucidates the spidroin gene catalogue.</title>
        <authorList>
            <person name="Kono N."/>
            <person name="Nakamura H."/>
            <person name="Ohtoshi R."/>
            <person name="Moran D.A.P."/>
            <person name="Shinohara A."/>
            <person name="Yoshida Y."/>
            <person name="Fujiwara M."/>
            <person name="Mori M."/>
            <person name="Tomita M."/>
            <person name="Arakawa K."/>
        </authorList>
    </citation>
    <scope>NUCLEOTIDE SEQUENCE [LARGE SCALE GENOMIC DNA]</scope>
</reference>
<dbReference type="EMBL" id="BGPR01118600">
    <property type="protein sequence ID" value="GBN13372.1"/>
    <property type="molecule type" value="Genomic_DNA"/>
</dbReference>
<dbReference type="AlphaFoldDB" id="A0A4Y2LFJ5"/>
<feature type="non-terminal residue" evidence="1">
    <location>
        <position position="1"/>
    </location>
</feature>